<name>A0A2P6P063_9EUKA</name>
<dbReference type="InterPro" id="IPR029190">
    <property type="entry name" value="Rrp14/SURF6_C"/>
</dbReference>
<dbReference type="STRING" id="1890364.A0A2P6P063"/>
<dbReference type="PANTHER" id="PTHR14369:SF0">
    <property type="entry name" value="SURFEIT LOCUS PROTEIN 6"/>
    <property type="match status" value="1"/>
</dbReference>
<dbReference type="InParanoid" id="A0A2P6P063"/>
<dbReference type="Proteomes" id="UP000241769">
    <property type="component" value="Unassembled WGS sequence"/>
</dbReference>
<dbReference type="Pfam" id="PF04935">
    <property type="entry name" value="SURF6"/>
    <property type="match status" value="1"/>
</dbReference>
<feature type="region of interest" description="Disordered" evidence="4">
    <location>
        <begin position="191"/>
        <end position="262"/>
    </location>
</feature>
<feature type="compositionally biased region" description="Basic residues" evidence="4">
    <location>
        <begin position="235"/>
        <end position="247"/>
    </location>
</feature>
<dbReference type="GO" id="GO:0042274">
    <property type="term" value="P:ribosomal small subunit biogenesis"/>
    <property type="evidence" value="ECO:0007669"/>
    <property type="project" value="TreeGrafter"/>
</dbReference>
<feature type="region of interest" description="Disordered" evidence="4">
    <location>
        <begin position="39"/>
        <end position="140"/>
    </location>
</feature>
<feature type="compositionally biased region" description="Basic and acidic residues" evidence="4">
    <location>
        <begin position="191"/>
        <end position="234"/>
    </location>
</feature>
<feature type="compositionally biased region" description="Basic and acidic residues" evidence="4">
    <location>
        <begin position="128"/>
        <end position="140"/>
    </location>
</feature>
<dbReference type="InterPro" id="IPR007019">
    <property type="entry name" value="SURF6"/>
</dbReference>
<reference evidence="6 7" key="1">
    <citation type="journal article" date="2018" name="Genome Biol. Evol.">
        <title>Multiple Roots of Fruiting Body Formation in Amoebozoa.</title>
        <authorList>
            <person name="Hillmann F."/>
            <person name="Forbes G."/>
            <person name="Novohradska S."/>
            <person name="Ferling I."/>
            <person name="Riege K."/>
            <person name="Groth M."/>
            <person name="Westermann M."/>
            <person name="Marz M."/>
            <person name="Spaller T."/>
            <person name="Winckler T."/>
            <person name="Schaap P."/>
            <person name="Glockner G."/>
        </authorList>
    </citation>
    <scope>NUCLEOTIDE SEQUENCE [LARGE SCALE GENOMIC DNA]</scope>
    <source>
        <strain evidence="6 7">Jena</strain>
    </source>
</reference>
<feature type="compositionally biased region" description="Basic and acidic residues" evidence="4">
    <location>
        <begin position="248"/>
        <end position="262"/>
    </location>
</feature>
<comment type="similarity">
    <text evidence="2">Belongs to the SURF6 family.</text>
</comment>
<evidence type="ECO:0000259" key="5">
    <source>
        <dbReference type="Pfam" id="PF04935"/>
    </source>
</evidence>
<comment type="subcellular location">
    <subcellularLocation>
        <location evidence="1">Nucleus</location>
    </subcellularLocation>
</comment>
<feature type="domain" description="Ribosomal RNA-processing protein 14/surfeit locus protein 6 C-terminal" evidence="5">
    <location>
        <begin position="51"/>
        <end position="242"/>
    </location>
</feature>
<comment type="caution">
    <text evidence="6">The sequence shown here is derived from an EMBL/GenBank/DDBJ whole genome shotgun (WGS) entry which is preliminary data.</text>
</comment>
<proteinExistence type="inferred from homology"/>
<keyword evidence="3" id="KW-0539">Nucleus</keyword>
<evidence type="ECO:0000256" key="2">
    <source>
        <dbReference type="ARBA" id="ARBA00005904"/>
    </source>
</evidence>
<dbReference type="GO" id="GO:0042273">
    <property type="term" value="P:ribosomal large subunit biogenesis"/>
    <property type="evidence" value="ECO:0007669"/>
    <property type="project" value="TreeGrafter"/>
</dbReference>
<feature type="compositionally biased region" description="Basic and acidic residues" evidence="4">
    <location>
        <begin position="39"/>
        <end position="62"/>
    </location>
</feature>
<evidence type="ECO:0000256" key="4">
    <source>
        <dbReference type="SAM" id="MobiDB-lite"/>
    </source>
</evidence>
<dbReference type="GO" id="GO:0003723">
    <property type="term" value="F:RNA binding"/>
    <property type="evidence" value="ECO:0007669"/>
    <property type="project" value="TreeGrafter"/>
</dbReference>
<evidence type="ECO:0000256" key="3">
    <source>
        <dbReference type="ARBA" id="ARBA00023242"/>
    </source>
</evidence>
<gene>
    <name evidence="6" type="ORF">PROFUN_00854</name>
</gene>
<evidence type="ECO:0000313" key="6">
    <source>
        <dbReference type="EMBL" id="PRP89590.1"/>
    </source>
</evidence>
<sequence>MSTEVKAEPVTEPKGEALLSLFKTTKNKEELQQKLRELIDLKRKDRTNDKEAPPKKRIKLEESNEPSRPIKREPVKKVESKAESATKAETKTPVGTPTKNKKSQEDRLQFSLFDFSSGKPKPQYLVRAEAKEKSRRGDKALKAIQREEELLKNISVDDTTDATPDVGEAKWNSLFEKASGVKVLDDAKLIKKKEKQKEKKRDKSAKEWRQRSHDVKLTQKEKQQKRKDNISNHMKERKLRRLGKLPSKKPEVRHVMADGHGS</sequence>
<dbReference type="GO" id="GO:0003677">
    <property type="term" value="F:DNA binding"/>
    <property type="evidence" value="ECO:0007669"/>
    <property type="project" value="TreeGrafter"/>
</dbReference>
<dbReference type="GO" id="GO:0005730">
    <property type="term" value="C:nucleolus"/>
    <property type="evidence" value="ECO:0007669"/>
    <property type="project" value="TreeGrafter"/>
</dbReference>
<organism evidence="6 7">
    <name type="scientific">Planoprotostelium fungivorum</name>
    <dbReference type="NCBI Taxonomy" id="1890364"/>
    <lineage>
        <taxon>Eukaryota</taxon>
        <taxon>Amoebozoa</taxon>
        <taxon>Evosea</taxon>
        <taxon>Variosea</taxon>
        <taxon>Cavosteliida</taxon>
        <taxon>Cavosteliaceae</taxon>
        <taxon>Planoprotostelium</taxon>
    </lineage>
</organism>
<dbReference type="PANTHER" id="PTHR14369">
    <property type="entry name" value="SURFEIT LOCUS PROTEIN 6"/>
    <property type="match status" value="1"/>
</dbReference>
<dbReference type="OrthoDB" id="444809at2759"/>
<accession>A0A2P6P063</accession>
<dbReference type="EMBL" id="MDYQ01000002">
    <property type="protein sequence ID" value="PRP89590.1"/>
    <property type="molecule type" value="Genomic_DNA"/>
</dbReference>
<feature type="compositionally biased region" description="Basic and acidic residues" evidence="4">
    <location>
        <begin position="68"/>
        <end position="90"/>
    </location>
</feature>
<evidence type="ECO:0000256" key="1">
    <source>
        <dbReference type="ARBA" id="ARBA00004123"/>
    </source>
</evidence>
<keyword evidence="7" id="KW-1185">Reference proteome</keyword>
<evidence type="ECO:0000313" key="7">
    <source>
        <dbReference type="Proteomes" id="UP000241769"/>
    </source>
</evidence>
<protein>
    <recommendedName>
        <fullName evidence="5">Ribosomal RNA-processing protein 14/surfeit locus protein 6 C-terminal domain-containing protein</fullName>
    </recommendedName>
</protein>
<dbReference type="AlphaFoldDB" id="A0A2P6P063"/>